<dbReference type="KEGG" id="mpe:MYPE700"/>
<protein>
    <submittedName>
        <fullName evidence="2">Predicted intracellular protease</fullName>
    </submittedName>
</protein>
<accession>Q8EWY0</accession>
<dbReference type="InterPro" id="IPR002818">
    <property type="entry name" value="DJ-1/PfpI"/>
</dbReference>
<evidence type="ECO:0000313" key="2">
    <source>
        <dbReference type="EMBL" id="BAC43860.1"/>
    </source>
</evidence>
<dbReference type="HOGENOM" id="CLU_000445_44_2_14"/>
<keyword evidence="3" id="KW-1185">Reference proteome</keyword>
<dbReference type="InterPro" id="IPR050325">
    <property type="entry name" value="Prot/Nucl_acid_deglycase"/>
</dbReference>
<reference evidence="2 3" key="1">
    <citation type="journal article" date="2002" name="Nucleic Acids Res.">
        <title>The complete genomic sequence of Mycoplasma penetrans, an intracellular bacterial pathogen in humans.</title>
        <authorList>
            <person name="Sasaki Y."/>
            <person name="Ishikawa J."/>
            <person name="Yamashita A."/>
            <person name="Oshima K."/>
            <person name="Kenri T."/>
            <person name="Furuya K."/>
            <person name="Yoshino C."/>
            <person name="Horino A."/>
            <person name="Shiba T."/>
            <person name="Sasaki T."/>
            <person name="Hattori M."/>
        </authorList>
    </citation>
    <scope>NUCLEOTIDE SEQUENCE [LARGE SCALE GENOMIC DNA]</scope>
    <source>
        <strain evidence="2 3">HF-2</strain>
    </source>
</reference>
<evidence type="ECO:0000259" key="1">
    <source>
        <dbReference type="Pfam" id="PF01965"/>
    </source>
</evidence>
<dbReference type="CDD" id="cd03135">
    <property type="entry name" value="GATase1_DJ-1"/>
    <property type="match status" value="1"/>
</dbReference>
<dbReference type="InterPro" id="IPR029062">
    <property type="entry name" value="Class_I_gatase-like"/>
</dbReference>
<name>Q8EWY0_MALP2</name>
<dbReference type="Pfam" id="PF01965">
    <property type="entry name" value="DJ-1_PfpI"/>
    <property type="match status" value="1"/>
</dbReference>
<evidence type="ECO:0000313" key="3">
    <source>
        <dbReference type="Proteomes" id="UP000002522"/>
    </source>
</evidence>
<feature type="domain" description="DJ-1/PfpI" evidence="1">
    <location>
        <begin position="10"/>
        <end position="173"/>
    </location>
</feature>
<dbReference type="GO" id="GO:0008233">
    <property type="term" value="F:peptidase activity"/>
    <property type="evidence" value="ECO:0007669"/>
    <property type="project" value="UniProtKB-KW"/>
</dbReference>
<dbReference type="PANTHER" id="PTHR48094">
    <property type="entry name" value="PROTEIN/NUCLEIC ACID DEGLYCASE DJ-1-RELATED"/>
    <property type="match status" value="1"/>
</dbReference>
<proteinExistence type="predicted"/>
<sequence>MIKHKVSNIRIAIMCSIESNDMDIVIPYDIWTRAGIIVETVSNEKKKSIFLQSGTKITCSEEIEKVNLDKFNALYIPGGKGCQRLLTDRNERVINKIVKFAGDEGKKWLFTAGAASTVLAELGVLGNKKITTAPGFEEKLGKNYSDNNIVVDKNFVSFKSPFHAFEFALLIVEKLLNKQIATNIANDILYTKK</sequence>
<dbReference type="RefSeq" id="WP_011076896.1">
    <property type="nucleotide sequence ID" value="NC_004432.1"/>
</dbReference>
<dbReference type="PANTHER" id="PTHR48094:SF12">
    <property type="entry name" value="PARKINSON DISEASE PROTEIN 7 HOMOLOG"/>
    <property type="match status" value="1"/>
</dbReference>
<dbReference type="Gene3D" id="3.40.50.880">
    <property type="match status" value="1"/>
</dbReference>
<gene>
    <name evidence="2" type="ordered locus">MYPE700</name>
</gene>
<dbReference type="AlphaFoldDB" id="Q8EWY0"/>
<dbReference type="InParanoid" id="Q8EWY0"/>
<dbReference type="eggNOG" id="COG0693">
    <property type="taxonomic scope" value="Bacteria"/>
</dbReference>
<organism evidence="2 3">
    <name type="scientific">Malacoplasma penetrans (strain HF-2)</name>
    <name type="common">Mycoplasma penetrans</name>
    <dbReference type="NCBI Taxonomy" id="272633"/>
    <lineage>
        <taxon>Bacteria</taxon>
        <taxon>Bacillati</taxon>
        <taxon>Mycoplasmatota</taxon>
        <taxon>Mycoplasmoidales</taxon>
        <taxon>Mycoplasmoidaceae</taxon>
        <taxon>Malacoplasma</taxon>
    </lineage>
</organism>
<dbReference type="EMBL" id="BA000026">
    <property type="protein sequence ID" value="BAC43860.1"/>
    <property type="molecule type" value="Genomic_DNA"/>
</dbReference>
<dbReference type="SUPFAM" id="SSF52317">
    <property type="entry name" value="Class I glutamine amidotransferase-like"/>
    <property type="match status" value="1"/>
</dbReference>
<keyword evidence="2" id="KW-0645">Protease</keyword>
<dbReference type="GO" id="GO:0006508">
    <property type="term" value="P:proteolysis"/>
    <property type="evidence" value="ECO:0007669"/>
    <property type="project" value="UniProtKB-KW"/>
</dbReference>
<dbReference type="GO" id="GO:0005737">
    <property type="term" value="C:cytoplasm"/>
    <property type="evidence" value="ECO:0007669"/>
    <property type="project" value="TreeGrafter"/>
</dbReference>
<dbReference type="Proteomes" id="UP000002522">
    <property type="component" value="Chromosome"/>
</dbReference>
<dbReference type="STRING" id="272633.gene:10731161"/>
<keyword evidence="2" id="KW-0378">Hydrolase</keyword>